<evidence type="ECO:0000313" key="16">
    <source>
        <dbReference type="Proteomes" id="UP000460718"/>
    </source>
</evidence>
<proteinExistence type="predicted"/>
<dbReference type="Proteomes" id="UP000429523">
    <property type="component" value="Unassembled WGS sequence"/>
</dbReference>
<evidence type="ECO:0000313" key="17">
    <source>
        <dbReference type="Proteomes" id="UP000476176"/>
    </source>
</evidence>
<dbReference type="Proteomes" id="UP000433483">
    <property type="component" value="Unassembled WGS sequence"/>
</dbReference>
<organism evidence="1 10">
    <name type="scientific">Phytophthora fragariae</name>
    <dbReference type="NCBI Taxonomy" id="53985"/>
    <lineage>
        <taxon>Eukaryota</taxon>
        <taxon>Sar</taxon>
        <taxon>Stramenopiles</taxon>
        <taxon>Oomycota</taxon>
        <taxon>Peronosporomycetes</taxon>
        <taxon>Peronosporales</taxon>
        <taxon>Peronosporaceae</taxon>
        <taxon>Phytophthora</taxon>
    </lineage>
</organism>
<evidence type="ECO:0000313" key="8">
    <source>
        <dbReference type="EMBL" id="KAE9223037.1"/>
    </source>
</evidence>
<evidence type="ECO:0000313" key="4">
    <source>
        <dbReference type="EMBL" id="KAE9066478.1"/>
    </source>
</evidence>
<dbReference type="Proteomes" id="UP000441208">
    <property type="component" value="Unassembled WGS sequence"/>
</dbReference>
<dbReference type="EMBL" id="QXGB01003972">
    <property type="protein sequence ID" value="KAE9168109.1"/>
    <property type="molecule type" value="Genomic_DNA"/>
</dbReference>
<evidence type="ECO:0000313" key="15">
    <source>
        <dbReference type="Proteomes" id="UP000441208"/>
    </source>
</evidence>
<dbReference type="EMBL" id="QXGA01004082">
    <property type="protein sequence ID" value="KAE9076453.1"/>
    <property type="molecule type" value="Genomic_DNA"/>
</dbReference>
<evidence type="ECO:0000313" key="13">
    <source>
        <dbReference type="Proteomes" id="UP000440367"/>
    </source>
</evidence>
<evidence type="ECO:0000313" key="3">
    <source>
        <dbReference type="EMBL" id="KAE9065730.1"/>
    </source>
</evidence>
<dbReference type="EMBL" id="QXFX01004044">
    <property type="protein sequence ID" value="KAE9065730.1"/>
    <property type="molecule type" value="Genomic_DNA"/>
</dbReference>
<evidence type="ECO:0000313" key="14">
    <source>
        <dbReference type="Proteomes" id="UP000440732"/>
    </source>
</evidence>
<evidence type="ECO:0000313" key="18">
    <source>
        <dbReference type="Proteomes" id="UP000488956"/>
    </source>
</evidence>
<evidence type="ECO:0000313" key="6">
    <source>
        <dbReference type="EMBL" id="KAE9168109.1"/>
    </source>
</evidence>
<name>A0A6A3DFP7_9STRA</name>
<sequence>MLCCARLKVCSALCSGATPTFCFDVRQHGAPQNSALVELSQVPPIFRDFLQRTRALCAIRCVATCRSTTSSNLSTSCCSYRCRDVWCL</sequence>
<protein>
    <submittedName>
        <fullName evidence="1">Uncharacterized protein</fullName>
    </submittedName>
</protein>
<evidence type="ECO:0000313" key="2">
    <source>
        <dbReference type="EMBL" id="KAE8967665.1"/>
    </source>
</evidence>
<dbReference type="Proteomes" id="UP000440732">
    <property type="component" value="Unassembled WGS sequence"/>
</dbReference>
<dbReference type="Proteomes" id="UP000488956">
    <property type="component" value="Unassembled WGS sequence"/>
</dbReference>
<evidence type="ECO:0000313" key="12">
    <source>
        <dbReference type="Proteomes" id="UP000437068"/>
    </source>
</evidence>
<gene>
    <name evidence="9" type="ORF">PF001_g27676</name>
    <name evidence="7" type="ORF">PF002_g29073</name>
    <name evidence="8" type="ORF">PF004_g12633</name>
    <name evidence="6" type="ORF">PF005_g28522</name>
    <name evidence="5" type="ORF">PF006_g28125</name>
    <name evidence="4" type="ORF">PF007_g28447</name>
    <name evidence="1" type="ORF">PF009_g29015</name>
    <name evidence="3" type="ORF">PF010_g28081</name>
    <name evidence="2" type="ORF">PF011_g27471</name>
</gene>
<dbReference type="EMBL" id="QXFW01004009">
    <property type="protein sequence ID" value="KAE8967665.1"/>
    <property type="molecule type" value="Genomic_DNA"/>
</dbReference>
<dbReference type="EMBL" id="QXFZ01003919">
    <property type="protein sequence ID" value="KAE9066478.1"/>
    <property type="molecule type" value="Genomic_DNA"/>
</dbReference>
<evidence type="ECO:0000313" key="7">
    <source>
        <dbReference type="EMBL" id="KAE9174364.1"/>
    </source>
</evidence>
<dbReference type="EMBL" id="QXGD01003814">
    <property type="protein sequence ID" value="KAE9174364.1"/>
    <property type="molecule type" value="Genomic_DNA"/>
</dbReference>
<dbReference type="EMBL" id="QXGE01003848">
    <property type="protein sequence ID" value="KAE9273044.1"/>
    <property type="molecule type" value="Genomic_DNA"/>
</dbReference>
<dbReference type="Proteomes" id="UP000476176">
    <property type="component" value="Unassembled WGS sequence"/>
</dbReference>
<dbReference type="Proteomes" id="UP000437068">
    <property type="component" value="Unassembled WGS sequence"/>
</dbReference>
<evidence type="ECO:0000313" key="9">
    <source>
        <dbReference type="EMBL" id="KAE9273044.1"/>
    </source>
</evidence>
<evidence type="ECO:0000313" key="10">
    <source>
        <dbReference type="Proteomes" id="UP000429523"/>
    </source>
</evidence>
<evidence type="ECO:0000313" key="1">
    <source>
        <dbReference type="EMBL" id="KAE8920694.1"/>
    </source>
</evidence>
<accession>A0A6A3DFP7</accession>
<keyword evidence="11" id="KW-1185">Reference proteome</keyword>
<dbReference type="EMBL" id="QXGF01003870">
    <property type="protein sequence ID" value="KAE8920694.1"/>
    <property type="molecule type" value="Genomic_DNA"/>
</dbReference>
<reference evidence="10 11" key="1">
    <citation type="submission" date="2018-08" db="EMBL/GenBank/DDBJ databases">
        <title>Genomic investigation of the strawberry pathogen Phytophthora fragariae indicates pathogenicity is determined by transcriptional variation in three key races.</title>
        <authorList>
            <person name="Adams T.M."/>
            <person name="Armitage A.D."/>
            <person name="Sobczyk M.K."/>
            <person name="Bates H.J."/>
            <person name="Dunwell J.M."/>
            <person name="Nellist C.F."/>
            <person name="Harrison R.J."/>
        </authorList>
    </citation>
    <scope>NUCLEOTIDE SEQUENCE [LARGE SCALE GENOMIC DNA]</scope>
    <source>
        <strain evidence="9 12">A4</strain>
        <strain evidence="7 13">BC-1</strain>
        <strain evidence="8 17">BC-23</strain>
        <strain evidence="6 11">NOV-27</strain>
        <strain evidence="5 14">NOV-5</strain>
        <strain evidence="4 15">NOV-71</strain>
        <strain evidence="1 10">NOV-9</strain>
        <strain evidence="3 18">ONT-3</strain>
        <strain evidence="2 16">SCRP245</strain>
    </source>
</reference>
<dbReference type="AlphaFoldDB" id="A0A6A3DFP7"/>
<dbReference type="EMBL" id="QXGC01000729">
    <property type="protein sequence ID" value="KAE9223037.1"/>
    <property type="molecule type" value="Genomic_DNA"/>
</dbReference>
<dbReference type="Proteomes" id="UP000440367">
    <property type="component" value="Unassembled WGS sequence"/>
</dbReference>
<dbReference type="Proteomes" id="UP000460718">
    <property type="component" value="Unassembled WGS sequence"/>
</dbReference>
<evidence type="ECO:0000313" key="5">
    <source>
        <dbReference type="EMBL" id="KAE9076453.1"/>
    </source>
</evidence>
<evidence type="ECO:0000313" key="11">
    <source>
        <dbReference type="Proteomes" id="UP000433483"/>
    </source>
</evidence>
<comment type="caution">
    <text evidence="1">The sequence shown here is derived from an EMBL/GenBank/DDBJ whole genome shotgun (WGS) entry which is preliminary data.</text>
</comment>